<dbReference type="GO" id="GO:0008379">
    <property type="term" value="F:thioredoxin peroxidase activity"/>
    <property type="evidence" value="ECO:0007669"/>
    <property type="project" value="TreeGrafter"/>
</dbReference>
<protein>
    <recommendedName>
        <fullName evidence="2">thioredoxin-dependent peroxiredoxin</fullName>
        <ecNumber evidence="2">1.11.1.24</ecNumber>
    </recommendedName>
    <alternativeName>
        <fullName evidence="8">Thioredoxin peroxidase</fullName>
    </alternativeName>
    <alternativeName>
        <fullName evidence="10">Thioredoxin-dependent peroxiredoxin Bcp</fullName>
    </alternativeName>
</protein>
<evidence type="ECO:0000313" key="13">
    <source>
        <dbReference type="EMBL" id="QHJ12182.1"/>
    </source>
</evidence>
<keyword evidence="4" id="KW-0049">Antioxidant</keyword>
<dbReference type="GO" id="GO:0045454">
    <property type="term" value="P:cell redox homeostasis"/>
    <property type="evidence" value="ECO:0007669"/>
    <property type="project" value="TreeGrafter"/>
</dbReference>
<evidence type="ECO:0000256" key="7">
    <source>
        <dbReference type="ARBA" id="ARBA00023284"/>
    </source>
</evidence>
<evidence type="ECO:0000256" key="10">
    <source>
        <dbReference type="ARBA" id="ARBA00042639"/>
    </source>
</evidence>
<dbReference type="PANTHER" id="PTHR42801">
    <property type="entry name" value="THIOREDOXIN-DEPENDENT PEROXIDE REDUCTASE"/>
    <property type="match status" value="1"/>
</dbReference>
<sequence length="216" mass="23767">MSLQAQIAEYDEQKNASAPKEILELMASTTQELMAAGLANDALQVGDYAPDFSLPNVHGELVTLAEMLAHGPVVLNFYRGGWCPYCNYELRAFEEVLERIEELGSQLVAISPETPDNSLTTKDKNELSYAVLSDVGNNVSNDYGLVFSLDERLRPVYKNSGVDLPASNGDDTFNLPMPATYVINQSGEIVYAFVSEDYTKRAEPSEVVKILTTLDN</sequence>
<dbReference type="Proteomes" id="UP000464524">
    <property type="component" value="Chromosome"/>
</dbReference>
<dbReference type="GO" id="GO:0034599">
    <property type="term" value="P:cellular response to oxidative stress"/>
    <property type="evidence" value="ECO:0007669"/>
    <property type="project" value="TreeGrafter"/>
</dbReference>
<feature type="domain" description="Thioredoxin" evidence="12">
    <location>
        <begin position="43"/>
        <end position="216"/>
    </location>
</feature>
<dbReference type="Gene3D" id="3.40.30.10">
    <property type="entry name" value="Glutaredoxin"/>
    <property type="match status" value="1"/>
</dbReference>
<dbReference type="InterPro" id="IPR050924">
    <property type="entry name" value="Peroxiredoxin_BCP/PrxQ"/>
</dbReference>
<dbReference type="RefSeq" id="WP_160180105.1">
    <property type="nucleotide sequence ID" value="NZ_CP047656.1"/>
</dbReference>
<organism evidence="13 14">
    <name type="scientific">Paraglaciecola mesophila</name>
    <dbReference type="NCBI Taxonomy" id="197222"/>
    <lineage>
        <taxon>Bacteria</taxon>
        <taxon>Pseudomonadati</taxon>
        <taxon>Pseudomonadota</taxon>
        <taxon>Gammaproteobacteria</taxon>
        <taxon>Alteromonadales</taxon>
        <taxon>Alteromonadaceae</taxon>
        <taxon>Paraglaciecola</taxon>
    </lineage>
</organism>
<evidence type="ECO:0000256" key="5">
    <source>
        <dbReference type="ARBA" id="ARBA00023002"/>
    </source>
</evidence>
<evidence type="ECO:0000256" key="9">
    <source>
        <dbReference type="ARBA" id="ARBA00038489"/>
    </source>
</evidence>
<dbReference type="PROSITE" id="PS51352">
    <property type="entry name" value="THIOREDOXIN_2"/>
    <property type="match status" value="1"/>
</dbReference>
<dbReference type="KEGG" id="pmes:FX988_02433"/>
<keyword evidence="14" id="KW-1185">Reference proteome</keyword>
<keyword evidence="5 13" id="KW-0560">Oxidoreductase</keyword>
<dbReference type="InterPro" id="IPR000866">
    <property type="entry name" value="AhpC/TSA"/>
</dbReference>
<evidence type="ECO:0000256" key="8">
    <source>
        <dbReference type="ARBA" id="ARBA00032824"/>
    </source>
</evidence>
<dbReference type="SUPFAM" id="SSF52833">
    <property type="entry name" value="Thioredoxin-like"/>
    <property type="match status" value="1"/>
</dbReference>
<dbReference type="CDD" id="cd02970">
    <property type="entry name" value="PRX_like2"/>
    <property type="match status" value="1"/>
</dbReference>
<comment type="function">
    <text evidence="1">Thiol-specific peroxidase that catalyzes the reduction of hydrogen peroxide and organic hydroperoxides to water and alcohols, respectively. Plays a role in cell protection against oxidative stress by detoxifying peroxides and as sensor of hydrogen peroxide-mediated signaling events.</text>
</comment>
<evidence type="ECO:0000259" key="12">
    <source>
        <dbReference type="PROSITE" id="PS51352"/>
    </source>
</evidence>
<dbReference type="EC" id="1.11.1.24" evidence="2"/>
<evidence type="ECO:0000256" key="6">
    <source>
        <dbReference type="ARBA" id="ARBA00023157"/>
    </source>
</evidence>
<proteinExistence type="inferred from homology"/>
<comment type="catalytic activity">
    <reaction evidence="11">
        <text>a hydroperoxide + [thioredoxin]-dithiol = an alcohol + [thioredoxin]-disulfide + H2O</text>
        <dbReference type="Rhea" id="RHEA:62620"/>
        <dbReference type="Rhea" id="RHEA-COMP:10698"/>
        <dbReference type="Rhea" id="RHEA-COMP:10700"/>
        <dbReference type="ChEBI" id="CHEBI:15377"/>
        <dbReference type="ChEBI" id="CHEBI:29950"/>
        <dbReference type="ChEBI" id="CHEBI:30879"/>
        <dbReference type="ChEBI" id="CHEBI:35924"/>
        <dbReference type="ChEBI" id="CHEBI:50058"/>
        <dbReference type="EC" id="1.11.1.24"/>
    </reaction>
</comment>
<evidence type="ECO:0000256" key="4">
    <source>
        <dbReference type="ARBA" id="ARBA00022862"/>
    </source>
</evidence>
<dbReference type="Pfam" id="PF00578">
    <property type="entry name" value="AhpC-TSA"/>
    <property type="match status" value="1"/>
</dbReference>
<comment type="similarity">
    <text evidence="9">Belongs to the peroxiredoxin family. BCP/PrxQ subfamily.</text>
</comment>
<dbReference type="InterPro" id="IPR036249">
    <property type="entry name" value="Thioredoxin-like_sf"/>
</dbReference>
<keyword evidence="7" id="KW-0676">Redox-active center</keyword>
<evidence type="ECO:0000313" key="14">
    <source>
        <dbReference type="Proteomes" id="UP000464524"/>
    </source>
</evidence>
<dbReference type="EMBL" id="CP047656">
    <property type="protein sequence ID" value="QHJ12182.1"/>
    <property type="molecule type" value="Genomic_DNA"/>
</dbReference>
<name>A0A857JLF9_9ALTE</name>
<evidence type="ECO:0000256" key="1">
    <source>
        <dbReference type="ARBA" id="ARBA00003330"/>
    </source>
</evidence>
<dbReference type="InterPro" id="IPR013766">
    <property type="entry name" value="Thioredoxin_domain"/>
</dbReference>
<dbReference type="OrthoDB" id="9809746at2"/>
<keyword evidence="3 13" id="KW-0575">Peroxidase</keyword>
<evidence type="ECO:0000256" key="2">
    <source>
        <dbReference type="ARBA" id="ARBA00013017"/>
    </source>
</evidence>
<evidence type="ECO:0000256" key="3">
    <source>
        <dbReference type="ARBA" id="ARBA00022559"/>
    </source>
</evidence>
<dbReference type="AlphaFoldDB" id="A0A857JLF9"/>
<dbReference type="GO" id="GO:0005737">
    <property type="term" value="C:cytoplasm"/>
    <property type="evidence" value="ECO:0007669"/>
    <property type="project" value="TreeGrafter"/>
</dbReference>
<accession>A0A857JLF9</accession>
<keyword evidence="6" id="KW-1015">Disulfide bond</keyword>
<evidence type="ECO:0000256" key="11">
    <source>
        <dbReference type="ARBA" id="ARBA00049091"/>
    </source>
</evidence>
<dbReference type="PANTHER" id="PTHR42801:SF7">
    <property type="entry name" value="SLL1159 PROTEIN"/>
    <property type="match status" value="1"/>
</dbReference>
<gene>
    <name evidence="13" type="ORF">FX988_02433</name>
</gene>
<reference evidence="13 14" key="1">
    <citation type="submission" date="2019-12" db="EMBL/GenBank/DDBJ databases">
        <title>Genome sequencing and assembly of endphytes of Porphyra tenera.</title>
        <authorList>
            <person name="Park J.M."/>
            <person name="Shin R."/>
            <person name="Jo S.H."/>
        </authorList>
    </citation>
    <scope>NUCLEOTIDE SEQUENCE [LARGE SCALE GENOMIC DNA]</scope>
    <source>
        <strain evidence="13 14">GPM4</strain>
    </source>
</reference>